<keyword evidence="2" id="KW-1185">Reference proteome</keyword>
<dbReference type="PANTHER" id="PTHR44321:SF1">
    <property type="entry name" value="TRANSDUCIN BETA-LIKE PROTEIN 2"/>
    <property type="match status" value="1"/>
</dbReference>
<organism evidence="1 2">
    <name type="scientific">Chironomus riparius</name>
    <dbReference type="NCBI Taxonomy" id="315576"/>
    <lineage>
        <taxon>Eukaryota</taxon>
        <taxon>Metazoa</taxon>
        <taxon>Ecdysozoa</taxon>
        <taxon>Arthropoda</taxon>
        <taxon>Hexapoda</taxon>
        <taxon>Insecta</taxon>
        <taxon>Pterygota</taxon>
        <taxon>Neoptera</taxon>
        <taxon>Endopterygota</taxon>
        <taxon>Diptera</taxon>
        <taxon>Nematocera</taxon>
        <taxon>Chironomoidea</taxon>
        <taxon>Chironomidae</taxon>
        <taxon>Chironominae</taxon>
        <taxon>Chironomus</taxon>
    </lineage>
</organism>
<proteinExistence type="predicted"/>
<dbReference type="InterPro" id="IPR015943">
    <property type="entry name" value="WD40/YVTN_repeat-like_dom_sf"/>
</dbReference>
<sequence length="359" mass="40777">MSSLSNTFVALSERVFKEGLEDDVVDRTILIWYMRDLYNAKDRKTFRINVEYDHVYKLVWSPDSKAILGFKATDNSIEVYRLERKDGSFTSYGRSITFPRAHENDDVISLDIACNGRFIMSASNKTELIIWDIRGNVLEQLNTFTMSNYCAKISPCGRFVEVSGYAPDVKFWEVKFGKTGNYEKTVKAFDLIGHNAGVWDFAFDQDASHCVTVCKDGYWRLFDINIDYARGESPRCLLTGEYESKAVSPLIALSNSAHVIVIGCGNNIQFFSGLNGNLDNTIENVFYDHIMSIAFDSLGLQLYVAGDRQVRVFHNITGYKVGIEVAKEKLKDKKTTAATRERLESQVVEYENFIAENAE</sequence>
<dbReference type="PANTHER" id="PTHR44321">
    <property type="entry name" value="TRANSDUCIN BETA-LIKE PROTEIN 2"/>
    <property type="match status" value="1"/>
</dbReference>
<dbReference type="InterPro" id="IPR001680">
    <property type="entry name" value="WD40_rpt"/>
</dbReference>
<dbReference type="AlphaFoldDB" id="A0A9N9WP04"/>
<dbReference type="SMART" id="SM00320">
    <property type="entry name" value="WD40"/>
    <property type="match status" value="4"/>
</dbReference>
<dbReference type="GO" id="GO:0030968">
    <property type="term" value="P:endoplasmic reticulum unfolded protein response"/>
    <property type="evidence" value="ECO:0007669"/>
    <property type="project" value="TreeGrafter"/>
</dbReference>
<evidence type="ECO:0000313" key="2">
    <source>
        <dbReference type="Proteomes" id="UP001153620"/>
    </source>
</evidence>
<gene>
    <name evidence="1" type="ORF">CHIRRI_LOCUS6079</name>
</gene>
<accession>A0A9N9WP04</accession>
<dbReference type="Gene3D" id="2.130.10.10">
    <property type="entry name" value="YVTN repeat-like/Quinoprotein amine dehydrogenase"/>
    <property type="match status" value="2"/>
</dbReference>
<name>A0A9N9WP04_9DIPT</name>
<dbReference type="EMBL" id="OU895878">
    <property type="protein sequence ID" value="CAG9803178.1"/>
    <property type="molecule type" value="Genomic_DNA"/>
</dbReference>
<dbReference type="Pfam" id="PF00400">
    <property type="entry name" value="WD40"/>
    <property type="match status" value="2"/>
</dbReference>
<protein>
    <submittedName>
        <fullName evidence="1">Uncharacterized protein</fullName>
    </submittedName>
</protein>
<reference evidence="1" key="1">
    <citation type="submission" date="2022-01" db="EMBL/GenBank/DDBJ databases">
        <authorList>
            <person name="King R."/>
        </authorList>
    </citation>
    <scope>NUCLEOTIDE SEQUENCE</scope>
</reference>
<dbReference type="GO" id="GO:0005783">
    <property type="term" value="C:endoplasmic reticulum"/>
    <property type="evidence" value="ECO:0007669"/>
    <property type="project" value="TreeGrafter"/>
</dbReference>
<dbReference type="OrthoDB" id="200924at2759"/>
<dbReference type="InterPro" id="IPR042410">
    <property type="entry name" value="WBSCR13"/>
</dbReference>
<reference evidence="1" key="2">
    <citation type="submission" date="2022-10" db="EMBL/GenBank/DDBJ databases">
        <authorList>
            <consortium name="ENA_rothamsted_submissions"/>
            <consortium name="culmorum"/>
            <person name="King R."/>
        </authorList>
    </citation>
    <scope>NUCLEOTIDE SEQUENCE</scope>
</reference>
<evidence type="ECO:0000313" key="1">
    <source>
        <dbReference type="EMBL" id="CAG9803178.1"/>
    </source>
</evidence>
<dbReference type="SUPFAM" id="SSF101908">
    <property type="entry name" value="Putative isomerase YbhE"/>
    <property type="match status" value="1"/>
</dbReference>
<dbReference type="Proteomes" id="UP001153620">
    <property type="component" value="Chromosome 2"/>
</dbReference>